<feature type="compositionally biased region" description="Basic and acidic residues" evidence="1">
    <location>
        <begin position="1"/>
        <end position="10"/>
    </location>
</feature>
<reference evidence="3 4" key="1">
    <citation type="journal article" date="2020" name="ISME J.">
        <title>Uncovering the hidden diversity of litter-decomposition mechanisms in mushroom-forming fungi.</title>
        <authorList>
            <person name="Floudas D."/>
            <person name="Bentzer J."/>
            <person name="Ahren D."/>
            <person name="Johansson T."/>
            <person name="Persson P."/>
            <person name="Tunlid A."/>
        </authorList>
    </citation>
    <scope>NUCLEOTIDE SEQUENCE [LARGE SCALE GENOMIC DNA]</scope>
    <source>
        <strain evidence="3 4">CBS 291.85</strain>
    </source>
</reference>
<name>A0A8H5CPJ1_9AGAR</name>
<dbReference type="PANTHER" id="PTHR37544">
    <property type="entry name" value="SPRAY-RELATED"/>
    <property type="match status" value="1"/>
</dbReference>
<dbReference type="InterPro" id="IPR021840">
    <property type="entry name" value="DUF3433"/>
</dbReference>
<feature type="region of interest" description="Disordered" evidence="1">
    <location>
        <begin position="744"/>
        <end position="801"/>
    </location>
</feature>
<organism evidence="3 4">
    <name type="scientific">Tetrapyrgos nigripes</name>
    <dbReference type="NCBI Taxonomy" id="182062"/>
    <lineage>
        <taxon>Eukaryota</taxon>
        <taxon>Fungi</taxon>
        <taxon>Dikarya</taxon>
        <taxon>Basidiomycota</taxon>
        <taxon>Agaricomycotina</taxon>
        <taxon>Agaricomycetes</taxon>
        <taxon>Agaricomycetidae</taxon>
        <taxon>Agaricales</taxon>
        <taxon>Marasmiineae</taxon>
        <taxon>Marasmiaceae</taxon>
        <taxon>Tetrapyrgos</taxon>
    </lineage>
</organism>
<comment type="caution">
    <text evidence="3">The sequence shown here is derived from an EMBL/GenBank/DDBJ whole genome shotgun (WGS) entry which is preliminary data.</text>
</comment>
<accession>A0A8H5CPJ1</accession>
<keyword evidence="2" id="KW-0472">Membrane</keyword>
<evidence type="ECO:0000256" key="2">
    <source>
        <dbReference type="SAM" id="Phobius"/>
    </source>
</evidence>
<feature type="region of interest" description="Disordered" evidence="1">
    <location>
        <begin position="1"/>
        <end position="69"/>
    </location>
</feature>
<dbReference type="PANTHER" id="PTHR37544:SF3">
    <property type="entry name" value="SPRAY"/>
    <property type="match status" value="1"/>
</dbReference>
<evidence type="ECO:0000313" key="3">
    <source>
        <dbReference type="EMBL" id="KAF5345681.1"/>
    </source>
</evidence>
<dbReference type="Proteomes" id="UP000559256">
    <property type="component" value="Unassembled WGS sequence"/>
</dbReference>
<evidence type="ECO:0000313" key="4">
    <source>
        <dbReference type="Proteomes" id="UP000559256"/>
    </source>
</evidence>
<evidence type="ECO:0000256" key="1">
    <source>
        <dbReference type="SAM" id="MobiDB-lite"/>
    </source>
</evidence>
<dbReference type="AlphaFoldDB" id="A0A8H5CPJ1"/>
<feature type="region of interest" description="Disordered" evidence="1">
    <location>
        <begin position="81"/>
        <end position="128"/>
    </location>
</feature>
<keyword evidence="4" id="KW-1185">Reference proteome</keyword>
<keyword evidence="2" id="KW-1133">Transmembrane helix</keyword>
<feature type="compositionally biased region" description="Polar residues" evidence="1">
    <location>
        <begin position="40"/>
        <end position="60"/>
    </location>
</feature>
<protein>
    <submittedName>
        <fullName evidence="3">Uncharacterized protein</fullName>
    </submittedName>
</protein>
<feature type="transmembrane region" description="Helical" evidence="2">
    <location>
        <begin position="619"/>
        <end position="637"/>
    </location>
</feature>
<feature type="transmembrane region" description="Helical" evidence="2">
    <location>
        <begin position="153"/>
        <end position="175"/>
    </location>
</feature>
<keyword evidence="2" id="KW-0812">Transmembrane</keyword>
<dbReference type="EMBL" id="JAACJM010000109">
    <property type="protein sequence ID" value="KAF5345681.1"/>
    <property type="molecule type" value="Genomic_DNA"/>
</dbReference>
<dbReference type="Pfam" id="PF11915">
    <property type="entry name" value="DUF3433"/>
    <property type="match status" value="1"/>
</dbReference>
<feature type="compositionally biased region" description="Polar residues" evidence="1">
    <location>
        <begin position="786"/>
        <end position="801"/>
    </location>
</feature>
<sequence>MPNDPHDELLKLSNDYSSPLTMSSPYRSHSPSPSSALSSTVYLHSNTDNGSANVSRNPSSAGRGRSLSPAPVQYANHYLDPFAPTAEEGPTPKSAKSVQFADRPASESTLYDRGRSGPATPISPGMKHRSIRDSTHLIPTPLLTHPLSLRLPIAFGIPIMMFALGIGLEVGLYFSNRDNGFASFFLVFIHSIVPTLFVVPVAIAWRELDWYVRDLQPYVIMSKGNAVPEESVLLDYGKILQSLPNPSRANLYYILTSSGFAMLNSLKFKHRLVFWSSAMAMATYLFQPLAASIFSIQQLDRTWDSTANSIKQLSVNTPDIITLSPFVAAAGFADASVSNGLGDPPFVLNGWAVAEFVFPTDPLLNGSMIVNTTAIQTNPQCQNPSETPTVLPVSGSSSFQIVGTVTKIPGLPEGCKQSVQFDPNDAVQQYGVQAVGNCSTDGTPTPAIGNNVSLGGDIRFAPVMFWFYRNNTESNQPEARVVFCSPTIKGFNVKASARLDNRNLTKVDEINNYTANNDVFGGDNAGRAFNAVHSCEGSATNTGIPGTIFKAAQLGQGDTGLQQTFDSPNGFLDLTNAVYTRHLSFSAKAIYFTNNNVTVDAIMTELTPRLYVNPVPGHALAFSLIAVGIVGLIVHIFHRRQRRHLYLTNPPGTIASIIAMTSHSGIGELLMPYDKEKVLEKKLEDLRFGMDKRTGAVVVDGYARARQYGGGGGDGGSYYGGGKAGYAKLSKDRSEARDEAMMSLLGKNDDRPEHPRKESSHLSTESDPSMYESSARAAYDAANGNYPPTTGWRMSTSGARR</sequence>
<feature type="compositionally biased region" description="Low complexity" evidence="1">
    <location>
        <begin position="23"/>
        <end position="39"/>
    </location>
</feature>
<gene>
    <name evidence="3" type="ORF">D9758_013050</name>
</gene>
<feature type="compositionally biased region" description="Basic and acidic residues" evidence="1">
    <location>
        <begin position="747"/>
        <end position="760"/>
    </location>
</feature>
<dbReference type="OrthoDB" id="3248909at2759"/>
<feature type="transmembrane region" description="Helical" evidence="2">
    <location>
        <begin position="181"/>
        <end position="205"/>
    </location>
</feature>
<proteinExistence type="predicted"/>